<dbReference type="Gene3D" id="2.130.10.10">
    <property type="entry name" value="YVTN repeat-like/Quinoprotein amine dehydrogenase"/>
    <property type="match status" value="1"/>
</dbReference>
<dbReference type="RefSeq" id="WP_147295857.1">
    <property type="nucleotide sequence ID" value="NZ_NOJY02000090.1"/>
</dbReference>
<dbReference type="InterPro" id="IPR051200">
    <property type="entry name" value="Host-pathogen_enzymatic-act"/>
</dbReference>
<evidence type="ECO:0000313" key="1">
    <source>
        <dbReference type="EMBL" id="RDY25270.1"/>
    </source>
</evidence>
<keyword evidence="2" id="KW-1185">Reference proteome</keyword>
<dbReference type="AlphaFoldDB" id="A0A371IXR3"/>
<dbReference type="InterPro" id="IPR011048">
    <property type="entry name" value="Haem_d1_sf"/>
</dbReference>
<dbReference type="OrthoDB" id="1706639at2"/>
<name>A0A371IXR3_9FIRM</name>
<reference evidence="1 2" key="1">
    <citation type="journal article" date="2017" name="Genome Announc.">
        <title>Draft Genome Sequence of Romboutsia weinsteinii sp. nov. Strain CCRI-19649(T) Isolated from Surface Water.</title>
        <authorList>
            <person name="Maheux A.F."/>
            <person name="Boudreau D.K."/>
            <person name="Berube E."/>
            <person name="Boissinot M."/>
            <person name="Cantin P."/>
            <person name="Raymond F."/>
            <person name="Corbeil J."/>
            <person name="Omar R.F."/>
            <person name="Bergeron M.G."/>
        </authorList>
    </citation>
    <scope>NUCLEOTIDE SEQUENCE [LARGE SCALE GENOMIC DNA]</scope>
    <source>
        <strain evidence="1 2">CCRI-19649</strain>
    </source>
</reference>
<dbReference type="PANTHER" id="PTHR47197:SF3">
    <property type="entry name" value="DIHYDRO-HEME D1 DEHYDROGENASE"/>
    <property type="match status" value="1"/>
</dbReference>
<accession>A0A371IXR3</accession>
<dbReference type="InterPro" id="IPR015943">
    <property type="entry name" value="WD40/YVTN_repeat-like_dom_sf"/>
</dbReference>
<dbReference type="EMBL" id="NOJY02000090">
    <property type="protein sequence ID" value="RDY25270.1"/>
    <property type="molecule type" value="Genomic_DNA"/>
</dbReference>
<proteinExistence type="predicted"/>
<comment type="caution">
    <text evidence="1">The sequence shown here is derived from an EMBL/GenBank/DDBJ whole genome shotgun (WGS) entry which is preliminary data.</text>
</comment>
<evidence type="ECO:0000313" key="2">
    <source>
        <dbReference type="Proteomes" id="UP000215694"/>
    </source>
</evidence>
<dbReference type="SUPFAM" id="SSF51004">
    <property type="entry name" value="C-terminal (heme d1) domain of cytochrome cd1-nitrite reductase"/>
    <property type="match status" value="1"/>
</dbReference>
<dbReference type="Proteomes" id="UP000215694">
    <property type="component" value="Unassembled WGS sequence"/>
</dbReference>
<feature type="non-terminal residue" evidence="1">
    <location>
        <position position="1"/>
    </location>
</feature>
<protein>
    <submittedName>
        <fullName evidence="1">YncE family protein</fullName>
    </submittedName>
</protein>
<sequence>VRCNDELFISNEDSNSIYVLDKNTLNPVGIIGVDNMPHGFDFDSETNKLYVPCINSILCIDVLNKYIEKKVDIDFKAWHIEIDKKRKEIYTSTLDGKLVILDTNDMSIIKVLDEFLLPIEICFNYSSRKIYITDLGYKNIRILDYDTGRYLGSIDVDGNPQGLEISKDEKFLFVSDTQKNSIKVYSTNNNQLVKEIKVGKEPTTIVCM</sequence>
<gene>
    <name evidence="1" type="ORF">CHL78_019020</name>
</gene>
<organism evidence="1 2">
    <name type="scientific">Romboutsia weinsteinii</name>
    <dbReference type="NCBI Taxonomy" id="2020949"/>
    <lineage>
        <taxon>Bacteria</taxon>
        <taxon>Bacillati</taxon>
        <taxon>Bacillota</taxon>
        <taxon>Clostridia</taxon>
        <taxon>Peptostreptococcales</taxon>
        <taxon>Peptostreptococcaceae</taxon>
        <taxon>Romboutsia</taxon>
    </lineage>
</organism>
<dbReference type="PANTHER" id="PTHR47197">
    <property type="entry name" value="PROTEIN NIRF"/>
    <property type="match status" value="1"/>
</dbReference>